<reference evidence="3 4" key="1">
    <citation type="journal article" date="2019" name="PLoS Pathog.">
        <title>Genome sequence of the bovine parasite Schistosoma bovis Tanzania.</title>
        <authorList>
            <person name="Oey H."/>
            <person name="Zakrzewski M."/>
            <person name="Gobert G."/>
            <person name="Gravermann K."/>
            <person name="Stoye J."/>
            <person name="Jones M."/>
            <person name="Mcmanus D."/>
            <person name="Krause L."/>
        </authorList>
    </citation>
    <scope>NUCLEOTIDE SEQUENCE [LARGE SCALE GENOMIC DNA]</scope>
    <source>
        <strain evidence="3 4">TAN1997</strain>
    </source>
</reference>
<dbReference type="Proteomes" id="UP000290809">
    <property type="component" value="Unassembled WGS sequence"/>
</dbReference>
<name>A0A430QNA6_SCHBO</name>
<dbReference type="GO" id="GO:0006396">
    <property type="term" value="P:RNA processing"/>
    <property type="evidence" value="ECO:0007669"/>
    <property type="project" value="InterPro"/>
</dbReference>
<feature type="domain" description="RNA 3'-terminal phosphate cyclase" evidence="2">
    <location>
        <begin position="165"/>
        <end position="204"/>
    </location>
</feature>
<feature type="domain" description="RNA 3'-terminal phosphate cyclase" evidence="2">
    <location>
        <begin position="17"/>
        <end position="160"/>
    </location>
</feature>
<dbReference type="Pfam" id="PF01137">
    <property type="entry name" value="RTC"/>
    <property type="match status" value="2"/>
</dbReference>
<gene>
    <name evidence="3" type="ORF">DC041_0009754</name>
</gene>
<evidence type="ECO:0000313" key="3">
    <source>
        <dbReference type="EMBL" id="RTG89180.1"/>
    </source>
</evidence>
<organism evidence="3 4">
    <name type="scientific">Schistosoma bovis</name>
    <name type="common">Blood fluke</name>
    <dbReference type="NCBI Taxonomy" id="6184"/>
    <lineage>
        <taxon>Eukaryota</taxon>
        <taxon>Metazoa</taxon>
        <taxon>Spiralia</taxon>
        <taxon>Lophotrochozoa</taxon>
        <taxon>Platyhelminthes</taxon>
        <taxon>Trematoda</taxon>
        <taxon>Digenea</taxon>
        <taxon>Strigeidida</taxon>
        <taxon>Schistosomatoidea</taxon>
        <taxon>Schistosomatidae</taxon>
        <taxon>Schistosoma</taxon>
    </lineage>
</organism>
<dbReference type="PANTHER" id="PTHR11096:SF0">
    <property type="entry name" value="RNA 3'-TERMINAL PHOSPHATE CYCLASE"/>
    <property type="match status" value="1"/>
</dbReference>
<dbReference type="InterPro" id="IPR023797">
    <property type="entry name" value="RNA3'_phos_cyclase_dom"/>
</dbReference>
<accession>A0A430QNA6</accession>
<dbReference type="InterPro" id="IPR000228">
    <property type="entry name" value="RNA3'_term_phos_cyc"/>
</dbReference>
<dbReference type="EMBL" id="QMKO01001521">
    <property type="protein sequence ID" value="RTG89180.1"/>
    <property type="molecule type" value="Genomic_DNA"/>
</dbReference>
<keyword evidence="4" id="KW-1185">Reference proteome</keyword>
<dbReference type="STRING" id="6184.A0A430QNA6"/>
<dbReference type="PANTHER" id="PTHR11096">
    <property type="entry name" value="RNA 3' TERMINAL PHOSPHATE CYCLASE"/>
    <property type="match status" value="1"/>
</dbReference>
<dbReference type="AlphaFoldDB" id="A0A430QNA6"/>
<comment type="caution">
    <text evidence="3">The sequence shown here is derived from an EMBL/GenBank/DDBJ whole genome shotgun (WGS) entry which is preliminary data.</text>
</comment>
<evidence type="ECO:0000256" key="1">
    <source>
        <dbReference type="ARBA" id="ARBA00021428"/>
    </source>
</evidence>
<dbReference type="SUPFAM" id="SSF55205">
    <property type="entry name" value="EPT/RTPC-like"/>
    <property type="match status" value="1"/>
</dbReference>
<proteinExistence type="predicted"/>
<dbReference type="GO" id="GO:0003963">
    <property type="term" value="F:RNA-3'-phosphate cyclase activity"/>
    <property type="evidence" value="ECO:0007669"/>
    <property type="project" value="TreeGrafter"/>
</dbReference>
<protein>
    <recommendedName>
        <fullName evidence="1">RNA 3'-terminal phosphate cyclase</fullName>
    </recommendedName>
</protein>
<dbReference type="InterPro" id="IPR013792">
    <property type="entry name" value="RNA3'P_cycl/enolpyr_Trfase_a/b"/>
</dbReference>
<dbReference type="InterPro" id="IPR037136">
    <property type="entry name" value="RNA3'_phos_cyclase_dom_sf"/>
</dbReference>
<dbReference type="GO" id="GO:0005634">
    <property type="term" value="C:nucleus"/>
    <property type="evidence" value="ECO:0007669"/>
    <property type="project" value="TreeGrafter"/>
</dbReference>
<evidence type="ECO:0000259" key="2">
    <source>
        <dbReference type="Pfam" id="PF01137"/>
    </source>
</evidence>
<dbReference type="Gene3D" id="3.65.10.20">
    <property type="entry name" value="RNA 3'-terminal phosphate cyclase domain"/>
    <property type="match status" value="2"/>
</dbReference>
<evidence type="ECO:0000313" key="4">
    <source>
        <dbReference type="Proteomes" id="UP000290809"/>
    </source>
</evidence>
<sequence>MGDLDSSHVTLVDGSVLESGGQILRNAVSIAVITKRPIEVCNIRAGRQNPGLRWLFLLLVDFVPRSQHAAALELASRVCCGHLSSCAVGSTEIRLIPGQISPGSYEADAKTAGSVSLMLQAVAPVLAFASNQSELLLRGGTDTLFAPPINYMIEVTYKNTKTKVCQLIMLMALAKGNSEIRCGPLTLHTKTAIYVAEHLLGVSYLIVLHINYVKLAFNTYFVDEYVFINAINSCTVLKHNSGYSN</sequence>